<reference evidence="2" key="1">
    <citation type="submission" date="2019-07" db="EMBL/GenBank/DDBJ databases">
        <title>De Novo Assembly of kiwifruit Actinidia rufa.</title>
        <authorList>
            <person name="Sugita-Konishi S."/>
            <person name="Sato K."/>
            <person name="Mori E."/>
            <person name="Abe Y."/>
            <person name="Kisaki G."/>
            <person name="Hamano K."/>
            <person name="Suezawa K."/>
            <person name="Otani M."/>
            <person name="Fukuda T."/>
            <person name="Manabe T."/>
            <person name="Gomi K."/>
            <person name="Tabuchi M."/>
            <person name="Akimitsu K."/>
            <person name="Kataoka I."/>
        </authorList>
    </citation>
    <scope>NUCLEOTIDE SEQUENCE [LARGE SCALE GENOMIC DNA]</scope>
    <source>
        <strain evidence="2">cv. Fuchu</strain>
    </source>
</reference>
<name>A0A7J0DID9_9ERIC</name>
<dbReference type="EMBL" id="BJWL01000238">
    <property type="protein sequence ID" value="GFS35825.1"/>
    <property type="molecule type" value="Genomic_DNA"/>
</dbReference>
<dbReference type="Proteomes" id="UP000585474">
    <property type="component" value="Unassembled WGS sequence"/>
</dbReference>
<sequence>MASFVPESSEIIESSLALVAHTVALTSHPDPRTATITDTSPGPVPNLSHIQFQLGLLQSQLGSLLQQQLSGSTTTLVTGAPTAFYAKTSHPTWILDFEVNDHMIDKLSISLSPVVPIHQIVYLANVSTSIIQHKVAAMSSLDNSLWAGEEDKATLFSSLLDVFSSMVVMLVWRTIIVSRGDDLRNLLLIMPNQDTPIFQK</sequence>
<proteinExistence type="predicted"/>
<accession>A0A7J0DID9</accession>
<dbReference type="AlphaFoldDB" id="A0A7J0DID9"/>
<evidence type="ECO:0000313" key="1">
    <source>
        <dbReference type="EMBL" id="GFS35825.1"/>
    </source>
</evidence>
<gene>
    <name evidence="1" type="ORF">Acr_00g0042360</name>
</gene>
<comment type="caution">
    <text evidence="1">The sequence shown here is derived from an EMBL/GenBank/DDBJ whole genome shotgun (WGS) entry which is preliminary data.</text>
</comment>
<organism evidence="1 2">
    <name type="scientific">Actinidia rufa</name>
    <dbReference type="NCBI Taxonomy" id="165716"/>
    <lineage>
        <taxon>Eukaryota</taxon>
        <taxon>Viridiplantae</taxon>
        <taxon>Streptophyta</taxon>
        <taxon>Embryophyta</taxon>
        <taxon>Tracheophyta</taxon>
        <taxon>Spermatophyta</taxon>
        <taxon>Magnoliopsida</taxon>
        <taxon>eudicotyledons</taxon>
        <taxon>Gunneridae</taxon>
        <taxon>Pentapetalae</taxon>
        <taxon>asterids</taxon>
        <taxon>Ericales</taxon>
        <taxon>Actinidiaceae</taxon>
        <taxon>Actinidia</taxon>
    </lineage>
</organism>
<evidence type="ECO:0000313" key="2">
    <source>
        <dbReference type="Proteomes" id="UP000585474"/>
    </source>
</evidence>
<keyword evidence="2" id="KW-1185">Reference proteome</keyword>
<protein>
    <submittedName>
        <fullName evidence="1">Uncharacterized protein</fullName>
    </submittedName>
</protein>